<keyword evidence="7" id="KW-0238">DNA-binding</keyword>
<dbReference type="Gene3D" id="1.10.287.690">
    <property type="entry name" value="Helix hairpin bin"/>
    <property type="match status" value="1"/>
</dbReference>
<evidence type="ECO:0000256" key="1">
    <source>
        <dbReference type="ARBA" id="ARBA00005755"/>
    </source>
</evidence>
<dbReference type="AlphaFoldDB" id="A0AA88US22"/>
<evidence type="ECO:0000256" key="5">
    <source>
        <dbReference type="ARBA" id="ARBA00022705"/>
    </source>
</evidence>
<dbReference type="PANTHER" id="PTHR33568:SF3">
    <property type="entry name" value="DNA-DIRECTED DNA POLYMERASE"/>
    <property type="match status" value="1"/>
</dbReference>
<name>A0AA88US22_9ASTE</name>
<evidence type="ECO:0000256" key="2">
    <source>
        <dbReference type="ARBA" id="ARBA00012417"/>
    </source>
</evidence>
<reference evidence="10" key="1">
    <citation type="submission" date="2022-12" db="EMBL/GenBank/DDBJ databases">
        <title>Draft genome assemblies for two species of Escallonia (Escalloniales).</title>
        <authorList>
            <person name="Chanderbali A."/>
            <person name="Dervinis C."/>
            <person name="Anghel I."/>
            <person name="Soltis D."/>
            <person name="Soltis P."/>
            <person name="Zapata F."/>
        </authorList>
    </citation>
    <scope>NUCLEOTIDE SEQUENCE</scope>
    <source>
        <strain evidence="10">UCBG92.1500</strain>
        <tissue evidence="10">Leaf</tissue>
    </source>
</reference>
<keyword evidence="11" id="KW-1185">Reference proteome</keyword>
<dbReference type="SUPFAM" id="SSF56672">
    <property type="entry name" value="DNA/RNA polymerases"/>
    <property type="match status" value="1"/>
</dbReference>
<dbReference type="Gene3D" id="3.30.420.10">
    <property type="entry name" value="Ribonuclease H-like superfamily/Ribonuclease H"/>
    <property type="match status" value="1"/>
</dbReference>
<sequence>MRPFLVADTETILIDNVHYPYAAGLLKVMPGDDLSSKEECIETYFSEDYSIILDSFEERSTKVLFDLIERISTIIEKDKSIRTIYLHNFSRFDGIFLLRHITCHHHKYKIKPMMRNGLLYELVVLRGKTVLFRFRDSYQLLPSKLEKLAKNLCPELGSKGNVPHSDLKVSNLVSMKKELLDYMKQDILLLGGVMRKAQDIYWNDYKVDLESKITLPSLALTIFRKMYYDPNTFPIHIPTYVECSRTIERAFLPYRDKKNTLIFPTGEFIGVYYSEELIFARSLGYTVIPLSGYLFEKMESPFCCFVSSLFESRLKAKESGNDALDYMYKILMNSLYGRFGINPQSTVTDVCTLDRYNFYIFNSELIFAEQLSDKYYVVSYLGGRGSDYWNPPRISAVQLAAAITASARIYMYPYISRKDCYYTDTDSVVLSQPLPDEEIHSEVLGKFKLEHKIKKALFLAPKSYYFETEDGGKVKKHKGAASSFATEEWFMSQFEDLTRTELVPVEANFRMDFKTFKITKKDMQYNLGVKVGTKRKPVFDENNIWVDTIPVDIVELSGVNTLGSDLIPIRDSERNAVGIQSYIYEVPRVPLEKELIRIASKGS</sequence>
<dbReference type="Proteomes" id="UP001187471">
    <property type="component" value="Unassembled WGS sequence"/>
</dbReference>
<keyword evidence="5" id="KW-0235">DNA replication</keyword>
<keyword evidence="3" id="KW-0808">Transferase</keyword>
<protein>
    <recommendedName>
        <fullName evidence="2">DNA-directed DNA polymerase</fullName>
        <ecNumber evidence="2">2.7.7.7</ecNumber>
    </recommendedName>
</protein>
<dbReference type="Gene3D" id="3.90.1600.10">
    <property type="entry name" value="Palm domain of DNA polymerase"/>
    <property type="match status" value="1"/>
</dbReference>
<evidence type="ECO:0000256" key="7">
    <source>
        <dbReference type="ARBA" id="ARBA00023125"/>
    </source>
</evidence>
<dbReference type="GO" id="GO:0000166">
    <property type="term" value="F:nucleotide binding"/>
    <property type="evidence" value="ECO:0007669"/>
    <property type="project" value="InterPro"/>
</dbReference>
<comment type="caution">
    <text evidence="10">The sequence shown here is derived from an EMBL/GenBank/DDBJ whole genome shotgun (WGS) entry which is preliminary data.</text>
</comment>
<dbReference type="Pfam" id="PF03175">
    <property type="entry name" value="DNA_pol_B_2"/>
    <property type="match status" value="2"/>
</dbReference>
<dbReference type="EC" id="2.7.7.7" evidence="2"/>
<comment type="similarity">
    <text evidence="1">Belongs to the DNA polymerase type-B family.</text>
</comment>
<organism evidence="10 11">
    <name type="scientific">Escallonia rubra</name>
    <dbReference type="NCBI Taxonomy" id="112253"/>
    <lineage>
        <taxon>Eukaryota</taxon>
        <taxon>Viridiplantae</taxon>
        <taxon>Streptophyta</taxon>
        <taxon>Embryophyta</taxon>
        <taxon>Tracheophyta</taxon>
        <taxon>Spermatophyta</taxon>
        <taxon>Magnoliopsida</taxon>
        <taxon>eudicotyledons</taxon>
        <taxon>Gunneridae</taxon>
        <taxon>Pentapetalae</taxon>
        <taxon>asterids</taxon>
        <taxon>campanulids</taxon>
        <taxon>Escalloniales</taxon>
        <taxon>Escalloniaceae</taxon>
        <taxon>Escallonia</taxon>
    </lineage>
</organism>
<proteinExistence type="inferred from homology"/>
<dbReference type="GO" id="GO:0003677">
    <property type="term" value="F:DNA binding"/>
    <property type="evidence" value="ECO:0007669"/>
    <property type="project" value="UniProtKB-KW"/>
</dbReference>
<gene>
    <name evidence="10" type="ORF">RJ640_029001</name>
</gene>
<dbReference type="InterPro" id="IPR043502">
    <property type="entry name" value="DNA/RNA_pol_sf"/>
</dbReference>
<keyword evidence="4" id="KW-0548">Nucleotidyltransferase</keyword>
<dbReference type="PROSITE" id="PS00116">
    <property type="entry name" value="DNA_POLYMERASE_B"/>
    <property type="match status" value="1"/>
</dbReference>
<evidence type="ECO:0000256" key="4">
    <source>
        <dbReference type="ARBA" id="ARBA00022695"/>
    </source>
</evidence>
<evidence type="ECO:0000313" key="11">
    <source>
        <dbReference type="Proteomes" id="UP001187471"/>
    </source>
</evidence>
<dbReference type="InterPro" id="IPR036397">
    <property type="entry name" value="RNaseH_sf"/>
</dbReference>
<comment type="catalytic activity">
    <reaction evidence="8">
        <text>DNA(n) + a 2'-deoxyribonucleoside 5'-triphosphate = DNA(n+1) + diphosphate</text>
        <dbReference type="Rhea" id="RHEA:22508"/>
        <dbReference type="Rhea" id="RHEA-COMP:17339"/>
        <dbReference type="Rhea" id="RHEA-COMP:17340"/>
        <dbReference type="ChEBI" id="CHEBI:33019"/>
        <dbReference type="ChEBI" id="CHEBI:61560"/>
        <dbReference type="ChEBI" id="CHEBI:173112"/>
        <dbReference type="EC" id="2.7.7.7"/>
    </reaction>
</comment>
<feature type="domain" description="DNA-directed DNA polymerase family B mitochondria/virus" evidence="9">
    <location>
        <begin position="239"/>
        <end position="417"/>
    </location>
</feature>
<dbReference type="InterPro" id="IPR023211">
    <property type="entry name" value="DNA_pol_palm_dom_sf"/>
</dbReference>
<keyword evidence="6" id="KW-0239">DNA-directed DNA polymerase</keyword>
<dbReference type="InterPro" id="IPR017964">
    <property type="entry name" value="DNA-dir_DNA_pol_B_CS"/>
</dbReference>
<dbReference type="InterPro" id="IPR012337">
    <property type="entry name" value="RNaseH-like_sf"/>
</dbReference>
<evidence type="ECO:0000313" key="10">
    <source>
        <dbReference type="EMBL" id="KAK2995369.1"/>
    </source>
</evidence>
<evidence type="ECO:0000256" key="8">
    <source>
        <dbReference type="ARBA" id="ARBA00049244"/>
    </source>
</evidence>
<evidence type="ECO:0000256" key="3">
    <source>
        <dbReference type="ARBA" id="ARBA00022679"/>
    </source>
</evidence>
<feature type="domain" description="DNA-directed DNA polymerase family B mitochondria/virus" evidence="9">
    <location>
        <begin position="80"/>
        <end position="170"/>
    </location>
</feature>
<dbReference type="GO" id="GO:0006260">
    <property type="term" value="P:DNA replication"/>
    <property type="evidence" value="ECO:0007669"/>
    <property type="project" value="UniProtKB-KW"/>
</dbReference>
<dbReference type="GO" id="GO:0003887">
    <property type="term" value="F:DNA-directed DNA polymerase activity"/>
    <property type="evidence" value="ECO:0007669"/>
    <property type="project" value="UniProtKB-KW"/>
</dbReference>
<accession>A0AA88US22</accession>
<evidence type="ECO:0000259" key="9">
    <source>
        <dbReference type="Pfam" id="PF03175"/>
    </source>
</evidence>
<dbReference type="SUPFAM" id="SSF53098">
    <property type="entry name" value="Ribonuclease H-like"/>
    <property type="match status" value="1"/>
</dbReference>
<evidence type="ECO:0000256" key="6">
    <source>
        <dbReference type="ARBA" id="ARBA00022932"/>
    </source>
</evidence>
<dbReference type="PANTHER" id="PTHR33568">
    <property type="entry name" value="DNA POLYMERASE"/>
    <property type="match status" value="1"/>
</dbReference>
<dbReference type="EMBL" id="JAVXUO010000105">
    <property type="protein sequence ID" value="KAK2995369.1"/>
    <property type="molecule type" value="Genomic_DNA"/>
</dbReference>
<dbReference type="InterPro" id="IPR004868">
    <property type="entry name" value="DNA-dir_DNA_pol_B_mt/vir"/>
</dbReference>